<reference evidence="2" key="1">
    <citation type="journal article" date="2020" name="Stud. Mycol.">
        <title>101 Dothideomycetes genomes: a test case for predicting lifestyles and emergence of pathogens.</title>
        <authorList>
            <person name="Haridas S."/>
            <person name="Albert R."/>
            <person name="Binder M."/>
            <person name="Bloem J."/>
            <person name="Labutti K."/>
            <person name="Salamov A."/>
            <person name="Andreopoulos B."/>
            <person name="Baker S."/>
            <person name="Barry K."/>
            <person name="Bills G."/>
            <person name="Bluhm B."/>
            <person name="Cannon C."/>
            <person name="Castanera R."/>
            <person name="Culley D."/>
            <person name="Daum C."/>
            <person name="Ezra D."/>
            <person name="Gonzalez J."/>
            <person name="Henrissat B."/>
            <person name="Kuo A."/>
            <person name="Liang C."/>
            <person name="Lipzen A."/>
            <person name="Lutzoni F."/>
            <person name="Magnuson J."/>
            <person name="Mondo S."/>
            <person name="Nolan M."/>
            <person name="Ohm R."/>
            <person name="Pangilinan J."/>
            <person name="Park H.-J."/>
            <person name="Ramirez L."/>
            <person name="Alfaro M."/>
            <person name="Sun H."/>
            <person name="Tritt A."/>
            <person name="Yoshinaga Y."/>
            <person name="Zwiers L.-H."/>
            <person name="Turgeon B."/>
            <person name="Goodwin S."/>
            <person name="Spatafora J."/>
            <person name="Crous P."/>
            <person name="Grigoriev I."/>
        </authorList>
    </citation>
    <scope>NUCLEOTIDE SEQUENCE</scope>
    <source>
        <strain evidence="2">CBS 690.94</strain>
    </source>
</reference>
<feature type="compositionally biased region" description="Basic and acidic residues" evidence="1">
    <location>
        <begin position="672"/>
        <end position="681"/>
    </location>
</feature>
<dbReference type="Proteomes" id="UP000799764">
    <property type="component" value="Unassembled WGS sequence"/>
</dbReference>
<proteinExistence type="predicted"/>
<feature type="region of interest" description="Disordered" evidence="1">
    <location>
        <begin position="461"/>
        <end position="747"/>
    </location>
</feature>
<feature type="compositionally biased region" description="Basic and acidic residues" evidence="1">
    <location>
        <begin position="627"/>
        <end position="644"/>
    </location>
</feature>
<comment type="caution">
    <text evidence="2">The sequence shown here is derived from an EMBL/GenBank/DDBJ whole genome shotgun (WGS) entry which is preliminary data.</text>
</comment>
<organism evidence="2 3">
    <name type="scientific">Karstenula rhodostoma CBS 690.94</name>
    <dbReference type="NCBI Taxonomy" id="1392251"/>
    <lineage>
        <taxon>Eukaryota</taxon>
        <taxon>Fungi</taxon>
        <taxon>Dikarya</taxon>
        <taxon>Ascomycota</taxon>
        <taxon>Pezizomycotina</taxon>
        <taxon>Dothideomycetes</taxon>
        <taxon>Pleosporomycetidae</taxon>
        <taxon>Pleosporales</taxon>
        <taxon>Massarineae</taxon>
        <taxon>Didymosphaeriaceae</taxon>
        <taxon>Karstenula</taxon>
    </lineage>
</organism>
<feature type="region of interest" description="Disordered" evidence="1">
    <location>
        <begin position="366"/>
        <end position="385"/>
    </location>
</feature>
<dbReference type="OrthoDB" id="3796207at2759"/>
<name>A0A9P4PJF7_9PLEO</name>
<evidence type="ECO:0000313" key="2">
    <source>
        <dbReference type="EMBL" id="KAF2444418.1"/>
    </source>
</evidence>
<evidence type="ECO:0000256" key="1">
    <source>
        <dbReference type="SAM" id="MobiDB-lite"/>
    </source>
</evidence>
<keyword evidence="3" id="KW-1185">Reference proteome</keyword>
<feature type="compositionally biased region" description="Acidic residues" evidence="1">
    <location>
        <begin position="317"/>
        <end position="326"/>
    </location>
</feature>
<accession>A0A9P4PJF7</accession>
<sequence length="747" mass="81026">MSPPPSLTGQVKTHDIQSVDKRLENGEHILIEFGRAKTPVYIFFCDIPLGAKLLVDLNKLPPLKRRVALPDVAKFMWDKYLNWKATVEETATTYTWGQIFLLAHTTKVLLDDTAHRKSLDALLAKGESVNYQMEAMFNVSEWNLVRFTVKAGESRDDATRETISRLFKGCPELIDYMILDHGVRTQELHDIGLEYGDTYELRYLPSDDPNVNVMDMTSISNRRPLPVVGPSTTADLSVNGSPTHGATDPTELQLVKYNNEVDMDVDETALLPAYEQAVDPGEGVAEVSEHEPQGSLGKAPGDEWEIVSISSLGSYDNDFDEEDPVDNEPTGEAGNEQTATDVPNQPAEDLANQLAGLVVQEGVAVDDPEEHAGSQAEDSVSNEGGTALEQEELTVDQQANSTAVASSEDISDPGETVSSQMMAVLAKIPGLKSSKWASDMAMKLPVSLDAETKTALTEFINAPTNIPDSDFGDEDHHDVIGSATTEVEQNATATSENEQPYLSSGSRSPVDLQPTASDTRSDAEEPANAEDSPGVEETSEAEDTPDAEVASDGQNDPDAETADYTDGFVPRHNLPRTAPASPVKPVRSYAMKEPPFFFEERRKGQKRGANEVEDASDILSAKHARHKGEFGERFTPHPRADGKIKAPKKKYGKSALHALREKQAASAAAPEDATKREEPTRQPKGPPASGKEMADDKAKDPEAWPENFGLGAPPRPDGRLEKRMAFSPGKGVHFVDGGVDGDGDGVD</sequence>
<dbReference type="EMBL" id="MU001501">
    <property type="protein sequence ID" value="KAF2444418.1"/>
    <property type="molecule type" value="Genomic_DNA"/>
</dbReference>
<feature type="region of interest" description="Disordered" evidence="1">
    <location>
        <begin position="395"/>
        <end position="416"/>
    </location>
</feature>
<feature type="region of interest" description="Disordered" evidence="1">
    <location>
        <begin position="279"/>
        <end position="344"/>
    </location>
</feature>
<feature type="compositionally biased region" description="Polar residues" evidence="1">
    <location>
        <begin position="395"/>
        <end position="405"/>
    </location>
</feature>
<evidence type="ECO:0000313" key="3">
    <source>
        <dbReference type="Proteomes" id="UP000799764"/>
    </source>
</evidence>
<feature type="compositionally biased region" description="Polar residues" evidence="1">
    <location>
        <begin position="482"/>
        <end position="507"/>
    </location>
</feature>
<gene>
    <name evidence="2" type="ORF">P171DRAFT_32256</name>
</gene>
<protein>
    <submittedName>
        <fullName evidence="2">Uncharacterized protein</fullName>
    </submittedName>
</protein>
<feature type="compositionally biased region" description="Acidic residues" evidence="1">
    <location>
        <begin position="524"/>
        <end position="546"/>
    </location>
</feature>
<feature type="compositionally biased region" description="Basic and acidic residues" evidence="1">
    <location>
        <begin position="692"/>
        <end position="702"/>
    </location>
</feature>
<dbReference type="AlphaFoldDB" id="A0A9P4PJF7"/>